<dbReference type="EMBL" id="JBHRTS010000003">
    <property type="protein sequence ID" value="MFC3193835.1"/>
    <property type="molecule type" value="Genomic_DNA"/>
</dbReference>
<comment type="catalytic activity">
    <reaction evidence="5">
        <text>3'-dephospho-CoA + ATP = ADP + CoA + H(+)</text>
        <dbReference type="Rhea" id="RHEA:18245"/>
        <dbReference type="ChEBI" id="CHEBI:15378"/>
        <dbReference type="ChEBI" id="CHEBI:30616"/>
        <dbReference type="ChEBI" id="CHEBI:57287"/>
        <dbReference type="ChEBI" id="CHEBI:57328"/>
        <dbReference type="ChEBI" id="CHEBI:456216"/>
        <dbReference type="EC" id="2.7.1.24"/>
    </reaction>
</comment>
<keyword evidence="5" id="KW-0963">Cytoplasm</keyword>
<comment type="subcellular location">
    <subcellularLocation>
        <location evidence="5">Cytoplasm</location>
    </subcellularLocation>
</comment>
<dbReference type="GO" id="GO:0004140">
    <property type="term" value="F:dephospho-CoA kinase activity"/>
    <property type="evidence" value="ECO:0007669"/>
    <property type="project" value="UniProtKB-EC"/>
</dbReference>
<dbReference type="SUPFAM" id="SSF52540">
    <property type="entry name" value="P-loop containing nucleoside triphosphate hydrolases"/>
    <property type="match status" value="1"/>
</dbReference>
<evidence type="ECO:0000256" key="1">
    <source>
        <dbReference type="ARBA" id="ARBA00009018"/>
    </source>
</evidence>
<evidence type="ECO:0000256" key="4">
    <source>
        <dbReference type="ARBA" id="ARBA00022993"/>
    </source>
</evidence>
<feature type="binding site" evidence="5">
    <location>
        <begin position="13"/>
        <end position="18"/>
    </location>
    <ligand>
        <name>ATP</name>
        <dbReference type="ChEBI" id="CHEBI:30616"/>
    </ligand>
</feature>
<dbReference type="CDD" id="cd02022">
    <property type="entry name" value="DPCK"/>
    <property type="match status" value="1"/>
</dbReference>
<dbReference type="PROSITE" id="PS51219">
    <property type="entry name" value="DPCK"/>
    <property type="match status" value="1"/>
</dbReference>
<dbReference type="PANTHER" id="PTHR10695:SF46">
    <property type="entry name" value="BIFUNCTIONAL COENZYME A SYNTHASE-RELATED"/>
    <property type="match status" value="1"/>
</dbReference>
<keyword evidence="5 7" id="KW-0418">Kinase</keyword>
<evidence type="ECO:0000313" key="8">
    <source>
        <dbReference type="Proteomes" id="UP001595533"/>
    </source>
</evidence>
<dbReference type="InterPro" id="IPR001977">
    <property type="entry name" value="Depp_CoAkinase"/>
</dbReference>
<sequence>MSVMLIALTGGIASGKTIASDYLADLGLPVIDTDVVAREVVQPGSQGLSLIREEFGGRVMNKEGGLDRSALKQLVFNDVDKLKKLNAILHPLIQQGVGSHLRSIDRQLAVIVIPLLTSQVVNAYAIDRVLMIDVSQQVQLKRVMSRDQVGQEMAHKIIDSQPDRLTKLALADDVLVNHDSIASLKSKLKLLLPVYLALKSIQR</sequence>
<comment type="similarity">
    <text evidence="1 5">Belongs to the CoaE family.</text>
</comment>
<gene>
    <name evidence="5 7" type="primary">coaE</name>
    <name evidence="7" type="ORF">ACFODZ_06250</name>
</gene>
<dbReference type="Pfam" id="PF01121">
    <property type="entry name" value="CoaE"/>
    <property type="match status" value="1"/>
</dbReference>
<accession>A0ABV7J6S3</accession>
<dbReference type="EC" id="2.7.1.24" evidence="5 6"/>
<dbReference type="NCBIfam" id="TIGR00152">
    <property type="entry name" value="dephospho-CoA kinase"/>
    <property type="match status" value="1"/>
</dbReference>
<organism evidence="7 8">
    <name type="scientific">Marinicella sediminis</name>
    <dbReference type="NCBI Taxonomy" id="1792834"/>
    <lineage>
        <taxon>Bacteria</taxon>
        <taxon>Pseudomonadati</taxon>
        <taxon>Pseudomonadota</taxon>
        <taxon>Gammaproteobacteria</taxon>
        <taxon>Lysobacterales</taxon>
        <taxon>Marinicellaceae</taxon>
        <taxon>Marinicella</taxon>
    </lineage>
</organism>
<comment type="function">
    <text evidence="5">Catalyzes the phosphorylation of the 3'-hydroxyl group of dephosphocoenzyme A to form coenzyme A.</text>
</comment>
<evidence type="ECO:0000256" key="3">
    <source>
        <dbReference type="ARBA" id="ARBA00022840"/>
    </source>
</evidence>
<keyword evidence="2 5" id="KW-0547">Nucleotide-binding</keyword>
<evidence type="ECO:0000256" key="2">
    <source>
        <dbReference type="ARBA" id="ARBA00022741"/>
    </source>
</evidence>
<evidence type="ECO:0000256" key="5">
    <source>
        <dbReference type="HAMAP-Rule" id="MF_00376"/>
    </source>
</evidence>
<proteinExistence type="inferred from homology"/>
<dbReference type="Proteomes" id="UP001595533">
    <property type="component" value="Unassembled WGS sequence"/>
</dbReference>
<comment type="pathway">
    <text evidence="5">Cofactor biosynthesis; coenzyme A biosynthesis; CoA from (R)-pantothenate: step 5/5.</text>
</comment>
<name>A0ABV7J6S3_9GAMM</name>
<protein>
    <recommendedName>
        <fullName evidence="5 6">Dephospho-CoA kinase</fullName>
        <ecNumber evidence="5 6">2.7.1.24</ecNumber>
    </recommendedName>
    <alternativeName>
        <fullName evidence="5">Dephosphocoenzyme A kinase</fullName>
    </alternativeName>
</protein>
<keyword evidence="4 5" id="KW-0173">Coenzyme A biosynthesis</keyword>
<dbReference type="InterPro" id="IPR027417">
    <property type="entry name" value="P-loop_NTPase"/>
</dbReference>
<dbReference type="Gene3D" id="3.40.50.300">
    <property type="entry name" value="P-loop containing nucleotide triphosphate hydrolases"/>
    <property type="match status" value="1"/>
</dbReference>
<evidence type="ECO:0000313" key="7">
    <source>
        <dbReference type="EMBL" id="MFC3193835.1"/>
    </source>
</evidence>
<dbReference type="PANTHER" id="PTHR10695">
    <property type="entry name" value="DEPHOSPHO-COA KINASE-RELATED"/>
    <property type="match status" value="1"/>
</dbReference>
<reference evidence="8" key="1">
    <citation type="journal article" date="2019" name="Int. J. Syst. Evol. Microbiol.">
        <title>The Global Catalogue of Microorganisms (GCM) 10K type strain sequencing project: providing services to taxonomists for standard genome sequencing and annotation.</title>
        <authorList>
            <consortium name="The Broad Institute Genomics Platform"/>
            <consortium name="The Broad Institute Genome Sequencing Center for Infectious Disease"/>
            <person name="Wu L."/>
            <person name="Ma J."/>
        </authorList>
    </citation>
    <scope>NUCLEOTIDE SEQUENCE [LARGE SCALE GENOMIC DNA]</scope>
    <source>
        <strain evidence="8">KCTC 42953</strain>
    </source>
</reference>
<keyword evidence="5 7" id="KW-0808">Transferase</keyword>
<dbReference type="HAMAP" id="MF_00376">
    <property type="entry name" value="Dephospho_CoA_kinase"/>
    <property type="match status" value="1"/>
</dbReference>
<keyword evidence="8" id="KW-1185">Reference proteome</keyword>
<keyword evidence="3 5" id="KW-0067">ATP-binding</keyword>
<evidence type="ECO:0000256" key="6">
    <source>
        <dbReference type="NCBIfam" id="TIGR00152"/>
    </source>
</evidence>
<comment type="caution">
    <text evidence="7">The sequence shown here is derived from an EMBL/GenBank/DDBJ whole genome shotgun (WGS) entry which is preliminary data.</text>
</comment>